<keyword evidence="5 7" id="KW-1133">Transmembrane helix</keyword>
<accession>A0AB36FW07</accession>
<feature type="transmembrane region" description="Helical" evidence="7">
    <location>
        <begin position="259"/>
        <end position="279"/>
    </location>
</feature>
<feature type="transmembrane region" description="Helical" evidence="7">
    <location>
        <begin position="379"/>
        <end position="402"/>
    </location>
</feature>
<evidence type="ECO:0000256" key="1">
    <source>
        <dbReference type="ARBA" id="ARBA00004533"/>
    </source>
</evidence>
<evidence type="ECO:0000256" key="3">
    <source>
        <dbReference type="ARBA" id="ARBA00022519"/>
    </source>
</evidence>
<dbReference type="EMBL" id="MIPY01000008">
    <property type="protein sequence ID" value="OES33146.1"/>
    <property type="molecule type" value="Genomic_DNA"/>
</dbReference>
<organism evidence="8 9">
    <name type="scientific">Alteromonas macleodii</name>
    <name type="common">Pseudoalteromonas macleodii</name>
    <dbReference type="NCBI Taxonomy" id="28108"/>
    <lineage>
        <taxon>Bacteria</taxon>
        <taxon>Pseudomonadati</taxon>
        <taxon>Pseudomonadota</taxon>
        <taxon>Gammaproteobacteria</taxon>
        <taxon>Alteromonadales</taxon>
        <taxon>Alteromonadaceae</taxon>
        <taxon>Alteromonas/Salinimonas group</taxon>
        <taxon>Alteromonas</taxon>
    </lineage>
</organism>
<reference evidence="8 9" key="1">
    <citation type="submission" date="2016-09" db="EMBL/GenBank/DDBJ databases">
        <title>Draft Genome Sequence of four Alteromonas macleodii strains isolated from copper coupons and grown long-term at elevated copper levels.</title>
        <authorList>
            <person name="Cusick K."/>
            <person name="Dale J."/>
            <person name="Little B."/>
            <person name="Biffinger J."/>
        </authorList>
    </citation>
    <scope>NUCLEOTIDE SEQUENCE [LARGE SCALE GENOMIC DNA]</scope>
    <source>
        <strain evidence="8 9">KCP01</strain>
    </source>
</reference>
<dbReference type="AlphaFoldDB" id="A0AB36FW07"/>
<keyword evidence="6 7" id="KW-0472">Membrane</keyword>
<dbReference type="Pfam" id="PF04403">
    <property type="entry name" value="PqiA"/>
    <property type="match status" value="2"/>
</dbReference>
<feature type="transmembrane region" description="Helical" evidence="7">
    <location>
        <begin position="306"/>
        <end position="332"/>
    </location>
</feature>
<feature type="transmembrane region" description="Helical" evidence="7">
    <location>
        <begin position="84"/>
        <end position="109"/>
    </location>
</feature>
<comment type="caution">
    <text evidence="8">The sequence shown here is derived from an EMBL/GenBank/DDBJ whole genome shotgun (WGS) entry which is preliminary data.</text>
</comment>
<evidence type="ECO:0000313" key="8">
    <source>
        <dbReference type="EMBL" id="OES33146.1"/>
    </source>
</evidence>
<comment type="subcellular location">
    <subcellularLocation>
        <location evidence="1">Cell inner membrane</location>
    </subcellularLocation>
</comment>
<evidence type="ECO:0000256" key="5">
    <source>
        <dbReference type="ARBA" id="ARBA00022989"/>
    </source>
</evidence>
<keyword evidence="9" id="KW-1185">Reference proteome</keyword>
<dbReference type="GO" id="GO:0005886">
    <property type="term" value="C:plasma membrane"/>
    <property type="evidence" value="ECO:0007669"/>
    <property type="project" value="UniProtKB-SubCell"/>
</dbReference>
<feature type="transmembrane region" description="Helical" evidence="7">
    <location>
        <begin position="177"/>
        <end position="195"/>
    </location>
</feature>
<feature type="transmembrane region" description="Helical" evidence="7">
    <location>
        <begin position="129"/>
        <end position="156"/>
    </location>
</feature>
<dbReference type="InterPro" id="IPR051800">
    <property type="entry name" value="PqiA-PqiB_transport"/>
</dbReference>
<feature type="transmembrane region" description="Helical" evidence="7">
    <location>
        <begin position="353"/>
        <end position="373"/>
    </location>
</feature>
<keyword evidence="3" id="KW-0997">Cell inner membrane</keyword>
<evidence type="ECO:0000313" key="9">
    <source>
        <dbReference type="Proteomes" id="UP000095392"/>
    </source>
</evidence>
<evidence type="ECO:0000256" key="7">
    <source>
        <dbReference type="SAM" id="Phobius"/>
    </source>
</evidence>
<proteinExistence type="predicted"/>
<protein>
    <submittedName>
        <fullName evidence="8">Integral membrane, PqiA family protein</fullName>
    </submittedName>
</protein>
<name>A0AB36FW07_ALTMA</name>
<evidence type="ECO:0000256" key="6">
    <source>
        <dbReference type="ARBA" id="ARBA00023136"/>
    </source>
</evidence>
<feature type="transmembrane region" description="Helical" evidence="7">
    <location>
        <begin position="207"/>
        <end position="226"/>
    </location>
</feature>
<evidence type="ECO:0000256" key="2">
    <source>
        <dbReference type="ARBA" id="ARBA00022475"/>
    </source>
</evidence>
<dbReference type="PANTHER" id="PTHR30462:SF3">
    <property type="entry name" value="INTERMEMBRANE TRANSPORT PROTEIN PQIA"/>
    <property type="match status" value="1"/>
</dbReference>
<gene>
    <name evidence="8" type="ORF">BFV95_1357</name>
</gene>
<keyword evidence="2" id="KW-1003">Cell membrane</keyword>
<keyword evidence="4 7" id="KW-0812">Transmembrane</keyword>
<dbReference type="Proteomes" id="UP000095392">
    <property type="component" value="Unassembled WGS sequence"/>
</dbReference>
<dbReference type="InterPro" id="IPR007498">
    <property type="entry name" value="PqiA-like"/>
</dbReference>
<dbReference type="PANTHER" id="PTHR30462">
    <property type="entry name" value="INTERMEMBRANE TRANSPORT PROTEIN PQIB-RELATED"/>
    <property type="match status" value="1"/>
</dbReference>
<evidence type="ECO:0000256" key="4">
    <source>
        <dbReference type="ARBA" id="ARBA00022692"/>
    </source>
</evidence>
<sequence>MPAISYAVDSKNQRVIPLGCYLSYNEHTKSGVQKHMAESNTLSIVCEQCHTQVHIPALAHRQRAVCPVCNHTLISHRDGASEKLLAYTFSALIFLLLSLPFNFLTFKASGQKHSIDLPTGITVLIENDYLSLAIITSLATLLLPGMVLGGLLLLSLAQIQNRRPFYLPRLYKLVKALLPWSMAEIFLVGTLVSLIKITELADVSIGLSFYAFVGFSAFTALCISQFDPTRYAMWMSQGQPPQPKPLCEAQAQESIQRTWALLITACILYIPANVLPIMYTEFFGQETPNTIIGGVISLWESGSYPVAIIILVASVVVPVAKIIILAWLNFSVQREKTTSKQLRIRYYRITEAIGRWSMIDVFVVAVLVSLIQMGNTMSIYPGQAALAFCAVVFVTMIAAMTFDSRLIWQQWKQLP</sequence>